<protein>
    <submittedName>
        <fullName evidence="1">Uncharacterized protein</fullName>
    </submittedName>
</protein>
<name>J7T681_STRSL</name>
<comment type="caution">
    <text evidence="1">The sequence shown here is derived from an EMBL/GenBank/DDBJ whole genome shotgun (WGS) entry which is preliminary data.</text>
</comment>
<gene>
    <name evidence="1" type="ORF">RSSL_00310</name>
</gene>
<keyword evidence="2" id="KW-1185">Reference proteome</keyword>
<sequence length="34" mass="3888">MLSLIEIAKYPTTKPMSAKTTKIIMFIMSLPQLF</sequence>
<evidence type="ECO:0000313" key="1">
    <source>
        <dbReference type="EMBL" id="EJO16455.1"/>
    </source>
</evidence>
<dbReference type="EMBL" id="ALIF01000001">
    <property type="protein sequence ID" value="EJO16455.1"/>
    <property type="molecule type" value="Genomic_DNA"/>
</dbReference>
<dbReference type="Proteomes" id="UP000006983">
    <property type="component" value="Unassembled WGS sequence"/>
</dbReference>
<reference evidence="1 2" key="1">
    <citation type="journal article" date="2012" name="J. Bacteriol.">
        <title>Genome Sequence of the Lantibiotic Bacteriocin Producer Streptococcus salivarius Strain K12.</title>
        <authorList>
            <person name="Barretto C."/>
            <person name="Alvarez-Martin P."/>
            <person name="Foata F."/>
            <person name="Renault P."/>
            <person name="Berger B."/>
        </authorList>
    </citation>
    <scope>NUCLEOTIDE SEQUENCE [LARGE SCALE GENOMIC DNA]</scope>
    <source>
        <strain evidence="1 2">K12</strain>
    </source>
</reference>
<accession>J7T681</accession>
<proteinExistence type="predicted"/>
<evidence type="ECO:0000313" key="2">
    <source>
        <dbReference type="Proteomes" id="UP000006983"/>
    </source>
</evidence>
<dbReference type="AlphaFoldDB" id="J7T681"/>
<organism evidence="1 2">
    <name type="scientific">Streptococcus salivarius K12</name>
    <dbReference type="NCBI Taxonomy" id="1200793"/>
    <lineage>
        <taxon>Bacteria</taxon>
        <taxon>Bacillati</taxon>
        <taxon>Bacillota</taxon>
        <taxon>Bacilli</taxon>
        <taxon>Lactobacillales</taxon>
        <taxon>Streptococcaceae</taxon>
        <taxon>Streptococcus</taxon>
    </lineage>
</organism>